<accession>A0A2V1AWM9</accession>
<keyword evidence="3" id="KW-1185">Reference proteome</keyword>
<evidence type="ECO:0000313" key="3">
    <source>
        <dbReference type="Proteomes" id="UP000244309"/>
    </source>
</evidence>
<dbReference type="EMBL" id="PKFO01000006">
    <property type="protein sequence ID" value="PVH21916.1"/>
    <property type="molecule type" value="Genomic_DNA"/>
</dbReference>
<reference evidence="2 3" key="1">
    <citation type="submission" date="2017-12" db="EMBL/GenBank/DDBJ databases">
        <title>Genome Sequence of a Multidrug-Resistant Candida haemulonii Isolate from a Patient with Chronic Leg Ulcers in Israel.</title>
        <authorList>
            <person name="Chow N.A."/>
            <person name="Gade L."/>
            <person name="Batra D."/>
            <person name="Rowe L.A."/>
            <person name="Ben-Ami R."/>
            <person name="Loparev V.N."/>
            <person name="Litvintseva A.P."/>
        </authorList>
    </citation>
    <scope>NUCLEOTIDE SEQUENCE [LARGE SCALE GENOMIC DNA]</scope>
    <source>
        <strain evidence="2 3">B11899</strain>
    </source>
</reference>
<gene>
    <name evidence="2" type="ORF">CXQ85_004580</name>
</gene>
<dbReference type="RefSeq" id="XP_025342856.1">
    <property type="nucleotide sequence ID" value="XM_025488194.1"/>
</dbReference>
<evidence type="ECO:0000313" key="2">
    <source>
        <dbReference type="EMBL" id="PVH21916.1"/>
    </source>
</evidence>
<proteinExistence type="predicted"/>
<feature type="compositionally biased region" description="Polar residues" evidence="1">
    <location>
        <begin position="13"/>
        <end position="29"/>
    </location>
</feature>
<dbReference type="Proteomes" id="UP000244309">
    <property type="component" value="Unassembled WGS sequence"/>
</dbReference>
<feature type="region of interest" description="Disordered" evidence="1">
    <location>
        <begin position="1"/>
        <end position="35"/>
    </location>
</feature>
<dbReference type="VEuPathDB" id="FungiDB:CXQ85_004580"/>
<comment type="caution">
    <text evidence="2">The sequence shown here is derived from an EMBL/GenBank/DDBJ whole genome shotgun (WGS) entry which is preliminary data.</text>
</comment>
<feature type="compositionally biased region" description="Low complexity" evidence="1">
    <location>
        <begin position="344"/>
        <end position="356"/>
    </location>
</feature>
<evidence type="ECO:0000256" key="1">
    <source>
        <dbReference type="SAM" id="MobiDB-lite"/>
    </source>
</evidence>
<feature type="region of interest" description="Disordered" evidence="1">
    <location>
        <begin position="329"/>
        <end position="361"/>
    </location>
</feature>
<protein>
    <submittedName>
        <fullName evidence="2">Uncharacterized protein</fullName>
    </submittedName>
</protein>
<organism evidence="2 3">
    <name type="scientific">Candidozyma haemuli</name>
    <dbReference type="NCBI Taxonomy" id="45357"/>
    <lineage>
        <taxon>Eukaryota</taxon>
        <taxon>Fungi</taxon>
        <taxon>Dikarya</taxon>
        <taxon>Ascomycota</taxon>
        <taxon>Saccharomycotina</taxon>
        <taxon>Pichiomycetes</taxon>
        <taxon>Metschnikowiaceae</taxon>
        <taxon>Candidozyma</taxon>
    </lineage>
</organism>
<name>A0A2V1AWM9_9ASCO</name>
<dbReference type="AlphaFoldDB" id="A0A2V1AWM9"/>
<sequence length="405" mass="44602">MVDFTLIKGPGTGSNPVRPTPSGTHNDASSDVPVPSATVDFALDGSLSKEAETDQTKPCSVIGAPHNVSLEDANSLPPASQVGSINQTTQDGEEVSDTWDANVATTTFSSRFKRASIMKKGFTVEKATEILKAAAKIDKYINQAVSALSYTGMPQLQVEEVRNNLLVYRIGPEDIPDFANEAKMLIGDIHTSPELREQLTTNPSNILKYQKVVKVFQVNVDVWKPLLDTATPRVDFILIFMAITFTIKLPPHQLMKYIVEDLVLVVPKPLSFYLYYCLFHTTLRDSDILAVLGEVFYWSLVKVNEKLISIEWGPRSIWDRLENDTSLQPAPRMQYVPSPTQGCPSSSSNAATPRSSLLASPDRRVEEIDSTWEVIKAPGEVENSRSYCSESAIAFPPDPANLVPV</sequence>
<dbReference type="GeneID" id="37009910"/>